<reference evidence="2" key="2">
    <citation type="submission" date="2025-08" db="UniProtKB">
        <authorList>
            <consortium name="RefSeq"/>
        </authorList>
    </citation>
    <scope>IDENTIFICATION</scope>
</reference>
<dbReference type="GeneID" id="107001909"/>
<protein>
    <submittedName>
        <fullName evidence="2">Uncharacterized protein LOC107001909</fullName>
    </submittedName>
</protein>
<keyword evidence="1" id="KW-1185">Reference proteome</keyword>
<name>A0ABM1FDH9_SOLPN</name>
<organism evidence="1 2">
    <name type="scientific">Solanum pennellii</name>
    <name type="common">Tomato</name>
    <name type="synonym">Lycopersicon pennellii</name>
    <dbReference type="NCBI Taxonomy" id="28526"/>
    <lineage>
        <taxon>Eukaryota</taxon>
        <taxon>Viridiplantae</taxon>
        <taxon>Streptophyta</taxon>
        <taxon>Embryophyta</taxon>
        <taxon>Tracheophyta</taxon>
        <taxon>Spermatophyta</taxon>
        <taxon>Magnoliopsida</taxon>
        <taxon>eudicotyledons</taxon>
        <taxon>Gunneridae</taxon>
        <taxon>Pentapetalae</taxon>
        <taxon>asterids</taxon>
        <taxon>lamiids</taxon>
        <taxon>Solanales</taxon>
        <taxon>Solanaceae</taxon>
        <taxon>Solanoideae</taxon>
        <taxon>Solaneae</taxon>
        <taxon>Solanum</taxon>
        <taxon>Solanum subgen. Lycopersicon</taxon>
    </lineage>
</organism>
<sequence length="137" mass="15355">MNLHPFRISIPMDFYLSINLFDVLLNSIVKRFSSPENFHYSLLPPSTPRLIKDGSSQFITLIGEDYNDYLQYQTSRKQSSTACTIQLGNSFSYGAQSSSQEQWILDAGDSDNISVSAINLKSTELQASTSHTKGEFT</sequence>
<reference evidence="1" key="1">
    <citation type="journal article" date="2014" name="Nat. Genet.">
        <title>The genome of the stress-tolerant wild tomato species Solanum pennellii.</title>
        <authorList>
            <person name="Bolger A."/>
            <person name="Scossa F."/>
            <person name="Bolger M.E."/>
            <person name="Lanz C."/>
            <person name="Maumus F."/>
            <person name="Tohge T."/>
            <person name="Quesneville H."/>
            <person name="Alseekh S."/>
            <person name="Sorensen I."/>
            <person name="Lichtenstein G."/>
            <person name="Fich E.A."/>
            <person name="Conte M."/>
            <person name="Keller H."/>
            <person name="Schneeberger K."/>
            <person name="Schwacke R."/>
            <person name="Ofner I."/>
            <person name="Vrebalov J."/>
            <person name="Xu Y."/>
            <person name="Osorio S."/>
            <person name="Aflitos S.A."/>
            <person name="Schijlen E."/>
            <person name="Jimenez-Gomez J.M."/>
            <person name="Ryngajllo M."/>
            <person name="Kimura S."/>
            <person name="Kumar R."/>
            <person name="Koenig D."/>
            <person name="Headland L.R."/>
            <person name="Maloof J.N."/>
            <person name="Sinha N."/>
            <person name="van Ham R.C."/>
            <person name="Lankhorst R.K."/>
            <person name="Mao L."/>
            <person name="Vogel A."/>
            <person name="Arsova B."/>
            <person name="Panstruga R."/>
            <person name="Fei Z."/>
            <person name="Rose J.K."/>
            <person name="Zamir D."/>
            <person name="Carrari F."/>
            <person name="Giovannoni J.J."/>
            <person name="Weigel D."/>
            <person name="Usadel B."/>
            <person name="Fernie A.R."/>
        </authorList>
    </citation>
    <scope>NUCLEOTIDE SEQUENCE [LARGE SCALE GENOMIC DNA]</scope>
    <source>
        <strain evidence="1">cv. LA0716</strain>
    </source>
</reference>
<dbReference type="Proteomes" id="UP000694930">
    <property type="component" value="Chromosome 10"/>
</dbReference>
<evidence type="ECO:0000313" key="2">
    <source>
        <dbReference type="RefSeq" id="XP_015055349.1"/>
    </source>
</evidence>
<evidence type="ECO:0000313" key="1">
    <source>
        <dbReference type="Proteomes" id="UP000694930"/>
    </source>
</evidence>
<accession>A0ABM1FDH9</accession>
<dbReference type="RefSeq" id="XP_015055349.1">
    <property type="nucleotide sequence ID" value="XM_015199863.2"/>
</dbReference>
<gene>
    <name evidence="2" type="primary">LOC107001909</name>
</gene>
<proteinExistence type="predicted"/>